<dbReference type="Pfam" id="PF12680">
    <property type="entry name" value="SnoaL_2"/>
    <property type="match status" value="1"/>
</dbReference>
<dbReference type="InterPro" id="IPR037401">
    <property type="entry name" value="SnoaL-like"/>
</dbReference>
<organism evidence="2 3">
    <name type="scientific">Cryobacterium arcticum</name>
    <dbReference type="NCBI Taxonomy" id="670052"/>
    <lineage>
        <taxon>Bacteria</taxon>
        <taxon>Bacillati</taxon>
        <taxon>Actinomycetota</taxon>
        <taxon>Actinomycetes</taxon>
        <taxon>Micrococcales</taxon>
        <taxon>Microbacteriaceae</taxon>
        <taxon>Cryobacterium</taxon>
    </lineage>
</organism>
<dbReference type="Gene3D" id="3.10.450.50">
    <property type="match status" value="1"/>
</dbReference>
<comment type="caution">
    <text evidence="2">The sequence shown here is derived from an EMBL/GenBank/DDBJ whole genome shotgun (WGS) entry which is preliminary data.</text>
</comment>
<gene>
    <name evidence="2" type="ORF">CTB96_16035</name>
</gene>
<dbReference type="Proteomes" id="UP000246722">
    <property type="component" value="Unassembled WGS sequence"/>
</dbReference>
<reference evidence="2 3" key="1">
    <citation type="submission" date="2018-05" db="EMBL/GenBank/DDBJ databases">
        <title>Genetic diversity of glacier-inhabiting Cryobacterium bacteria in China and description of Cryobacterium mengkeensis sp. nov. and Arthrobacter glacialis sp. nov.</title>
        <authorList>
            <person name="Liu Q."/>
            <person name="Xin Y.-H."/>
        </authorList>
    </citation>
    <scope>NUCLEOTIDE SEQUENCE [LARGE SCALE GENOMIC DNA]</scope>
    <source>
        <strain evidence="2 3">SK-1</strain>
    </source>
</reference>
<accession>A0A317ZWA3</accession>
<name>A0A317ZWA3_9MICO</name>
<sequence>MTERWVTAYLTAWSSNKAEDISALFTEDASYFTEPYADPWVGHQAIVDGWLEHADGPESYTFEWAPVVLTAELSAVQGVTTYAAGPVYSNLWLIRFAPDGRAREFTEWWMDQAHSPDTD</sequence>
<dbReference type="SUPFAM" id="SSF54427">
    <property type="entry name" value="NTF2-like"/>
    <property type="match status" value="1"/>
</dbReference>
<dbReference type="InterPro" id="IPR032710">
    <property type="entry name" value="NTF2-like_dom_sf"/>
</dbReference>
<keyword evidence="3" id="KW-1185">Reference proteome</keyword>
<protein>
    <recommendedName>
        <fullName evidence="1">SnoaL-like domain-containing protein</fullName>
    </recommendedName>
</protein>
<evidence type="ECO:0000313" key="3">
    <source>
        <dbReference type="Proteomes" id="UP000246722"/>
    </source>
</evidence>
<dbReference type="OrthoDB" id="8526151at2"/>
<dbReference type="AlphaFoldDB" id="A0A317ZWA3"/>
<evidence type="ECO:0000259" key="1">
    <source>
        <dbReference type="Pfam" id="PF12680"/>
    </source>
</evidence>
<feature type="domain" description="SnoaL-like" evidence="1">
    <location>
        <begin position="6"/>
        <end position="101"/>
    </location>
</feature>
<proteinExistence type="predicted"/>
<dbReference type="EMBL" id="QHLY01000012">
    <property type="protein sequence ID" value="PXA68894.1"/>
    <property type="molecule type" value="Genomic_DNA"/>
</dbReference>
<evidence type="ECO:0000313" key="2">
    <source>
        <dbReference type="EMBL" id="PXA68894.1"/>
    </source>
</evidence>